<dbReference type="InterPro" id="IPR044660">
    <property type="entry name" value="IBH1-like"/>
</dbReference>
<dbReference type="PaxDb" id="3635-A0A1U8HJ71"/>
<reference evidence="4" key="2">
    <citation type="submission" date="2025-08" db="UniProtKB">
        <authorList>
            <consortium name="RefSeq"/>
        </authorList>
    </citation>
    <scope>IDENTIFICATION</scope>
</reference>
<dbReference type="Proteomes" id="UP000818029">
    <property type="component" value="Chromosome A03"/>
</dbReference>
<keyword evidence="1" id="KW-0805">Transcription regulation</keyword>
<dbReference type="OMA" id="EPRSCKE"/>
<keyword evidence="2" id="KW-0804">Transcription</keyword>
<evidence type="ECO:0000313" key="4">
    <source>
        <dbReference type="RefSeq" id="XP_016666111.1"/>
    </source>
</evidence>
<dbReference type="RefSeq" id="XP_016666111.1">
    <property type="nucleotide sequence ID" value="XM_016810622.2"/>
</dbReference>
<dbReference type="PANTHER" id="PTHR33124">
    <property type="entry name" value="TRANSCRIPTION FACTOR IBH1-LIKE 1"/>
    <property type="match status" value="1"/>
</dbReference>
<dbReference type="AlphaFoldDB" id="A0A1U8HJ71"/>
<reference evidence="3" key="1">
    <citation type="journal article" date="2020" name="Nat. Genet.">
        <title>Genomic diversifications of five Gossypium allopolyploid species and their impact on cotton improvement.</title>
        <authorList>
            <person name="Chen Z.J."/>
            <person name="Sreedasyam A."/>
            <person name="Ando A."/>
            <person name="Song Q."/>
            <person name="De Santiago L.M."/>
            <person name="Hulse-Kemp A.M."/>
            <person name="Ding M."/>
            <person name="Ye W."/>
            <person name="Kirkbride R.C."/>
            <person name="Jenkins J."/>
            <person name="Plott C."/>
            <person name="Lovell J."/>
            <person name="Lin Y.M."/>
            <person name="Vaughn R."/>
            <person name="Liu B."/>
            <person name="Simpson S."/>
            <person name="Scheffler B.E."/>
            <person name="Wen L."/>
            <person name="Saski C.A."/>
            <person name="Grover C.E."/>
            <person name="Hu G."/>
            <person name="Conover J.L."/>
            <person name="Carlson J.W."/>
            <person name="Shu S."/>
            <person name="Boston L.B."/>
            <person name="Williams M."/>
            <person name="Peterson D.G."/>
            <person name="McGee K."/>
            <person name="Jones D.C."/>
            <person name="Wendel J.F."/>
            <person name="Stelly D.M."/>
            <person name="Grimwood J."/>
            <person name="Schmutz J."/>
        </authorList>
    </citation>
    <scope>NUCLEOTIDE SEQUENCE [LARGE SCALE GENOMIC DNA]</scope>
    <source>
        <strain evidence="3">cv. TM-1</strain>
    </source>
</reference>
<evidence type="ECO:0000256" key="1">
    <source>
        <dbReference type="ARBA" id="ARBA00023015"/>
    </source>
</evidence>
<evidence type="ECO:0000313" key="3">
    <source>
        <dbReference type="Proteomes" id="UP000818029"/>
    </source>
</evidence>
<proteinExistence type="predicted"/>
<accession>A0A1U8HJ71</accession>
<dbReference type="PANTHER" id="PTHR33124:SF9">
    <property type="entry name" value="TRANSCRIPTION FACTOR"/>
    <property type="match status" value="1"/>
</dbReference>
<gene>
    <name evidence="4" type="primary">LOC107886604</name>
</gene>
<dbReference type="GO" id="GO:0006355">
    <property type="term" value="P:regulation of DNA-templated transcription"/>
    <property type="evidence" value="ECO:0007669"/>
    <property type="project" value="InterPro"/>
</dbReference>
<keyword evidence="3" id="KW-1185">Reference proteome</keyword>
<evidence type="ECO:0000256" key="2">
    <source>
        <dbReference type="ARBA" id="ARBA00023163"/>
    </source>
</evidence>
<protein>
    <submittedName>
        <fullName evidence="4">Transcription factor PAR1</fullName>
    </submittedName>
</protein>
<dbReference type="KEGG" id="ghi:107886604"/>
<sequence length="88" mass="10241">MKHTEPRSCKEFSMVKWRMRRRRTACSGGGSTGGRSVRMKIKRLQKLIPGGQLMQPDRLFLRTADYILHLRLQLNLLQALSKIYQPSI</sequence>
<dbReference type="OrthoDB" id="1901781at2759"/>
<organism evidence="3 4">
    <name type="scientific">Gossypium hirsutum</name>
    <name type="common">Upland cotton</name>
    <name type="synonym">Gossypium mexicanum</name>
    <dbReference type="NCBI Taxonomy" id="3635"/>
    <lineage>
        <taxon>Eukaryota</taxon>
        <taxon>Viridiplantae</taxon>
        <taxon>Streptophyta</taxon>
        <taxon>Embryophyta</taxon>
        <taxon>Tracheophyta</taxon>
        <taxon>Spermatophyta</taxon>
        <taxon>Magnoliopsida</taxon>
        <taxon>eudicotyledons</taxon>
        <taxon>Gunneridae</taxon>
        <taxon>Pentapetalae</taxon>
        <taxon>rosids</taxon>
        <taxon>malvids</taxon>
        <taxon>Malvales</taxon>
        <taxon>Malvaceae</taxon>
        <taxon>Malvoideae</taxon>
        <taxon>Gossypium</taxon>
    </lineage>
</organism>
<name>A0A1U8HJ71_GOSHI</name>
<dbReference type="GeneID" id="107886604"/>